<dbReference type="SUPFAM" id="SSF47473">
    <property type="entry name" value="EF-hand"/>
    <property type="match status" value="1"/>
</dbReference>
<evidence type="ECO:0000256" key="3">
    <source>
        <dbReference type="ARBA" id="ARBA00023239"/>
    </source>
</evidence>
<dbReference type="InterPro" id="IPR018247">
    <property type="entry name" value="EF_Hand_1_Ca_BS"/>
</dbReference>
<keyword evidence="6" id="KW-1185">Reference proteome</keyword>
<dbReference type="STRING" id="914234.M2QK61"/>
<feature type="non-terminal residue" evidence="5">
    <location>
        <position position="141"/>
    </location>
</feature>
<keyword evidence="3" id="KW-0456">Lyase</keyword>
<dbReference type="InterPro" id="IPR003817">
    <property type="entry name" value="PS_Dcarbxylase"/>
</dbReference>
<keyword evidence="2" id="KW-0106">Calcium</keyword>
<evidence type="ECO:0000256" key="1">
    <source>
        <dbReference type="ARBA" id="ARBA00022793"/>
    </source>
</evidence>
<feature type="non-terminal residue" evidence="5">
    <location>
        <position position="1"/>
    </location>
</feature>
<proteinExistence type="predicted"/>
<dbReference type="PANTHER" id="PTHR10067">
    <property type="entry name" value="PHOSPHATIDYLSERINE DECARBOXYLASE"/>
    <property type="match status" value="1"/>
</dbReference>
<dbReference type="HOGENOM" id="CLU_1829915_0_0_1"/>
<dbReference type="InterPro" id="IPR002048">
    <property type="entry name" value="EF_hand_dom"/>
</dbReference>
<dbReference type="GO" id="GO:0004609">
    <property type="term" value="F:phosphatidylserine decarboxylase activity"/>
    <property type="evidence" value="ECO:0007669"/>
    <property type="project" value="InterPro"/>
</dbReference>
<dbReference type="InterPro" id="IPR011992">
    <property type="entry name" value="EF-hand-dom_pair"/>
</dbReference>
<organism evidence="5 6">
    <name type="scientific">Ceriporiopsis subvermispora (strain B)</name>
    <name type="common">White-rot fungus</name>
    <name type="synonym">Gelatoporia subvermispora</name>
    <dbReference type="NCBI Taxonomy" id="914234"/>
    <lineage>
        <taxon>Eukaryota</taxon>
        <taxon>Fungi</taxon>
        <taxon>Dikarya</taxon>
        <taxon>Basidiomycota</taxon>
        <taxon>Agaricomycotina</taxon>
        <taxon>Agaricomycetes</taxon>
        <taxon>Polyporales</taxon>
        <taxon>Gelatoporiaceae</taxon>
        <taxon>Gelatoporia</taxon>
    </lineage>
</organism>
<dbReference type="GO" id="GO:0005509">
    <property type="term" value="F:calcium ion binding"/>
    <property type="evidence" value="ECO:0007669"/>
    <property type="project" value="InterPro"/>
</dbReference>
<dbReference type="AlphaFoldDB" id="M2QK61"/>
<protein>
    <recommendedName>
        <fullName evidence="4">EF-hand domain-containing protein</fullName>
    </recommendedName>
</protein>
<dbReference type="PANTHER" id="PTHR10067:SF17">
    <property type="entry name" value="PHOSPHATIDYLSERINE DECARBOXYLASE PROENZYME 2"/>
    <property type="match status" value="1"/>
</dbReference>
<accession>M2QK61</accession>
<sequence>LTVLDWDKLSSNDYVGEVGFSVAEFLANALWKDEKTGLYPEEVDGSHSMQEIELPLVPKEVRWEANHHLELTFRAKYTPYDALRQQFWRKYIKQSDTDDTGMVSHIDLISMLDSLGSTLSRETVDSLFTRFHKRPHEDTIT</sequence>
<dbReference type="PROSITE" id="PS00018">
    <property type="entry name" value="EF_HAND_1"/>
    <property type="match status" value="1"/>
</dbReference>
<keyword evidence="1" id="KW-0210">Decarboxylase</keyword>
<dbReference type="Proteomes" id="UP000016930">
    <property type="component" value="Unassembled WGS sequence"/>
</dbReference>
<dbReference type="GO" id="GO:0008654">
    <property type="term" value="P:phospholipid biosynthetic process"/>
    <property type="evidence" value="ECO:0007669"/>
    <property type="project" value="InterPro"/>
</dbReference>
<dbReference type="PROSITE" id="PS50222">
    <property type="entry name" value="EF_HAND_2"/>
    <property type="match status" value="1"/>
</dbReference>
<evidence type="ECO:0000259" key="4">
    <source>
        <dbReference type="PROSITE" id="PS50222"/>
    </source>
</evidence>
<feature type="domain" description="EF-hand" evidence="4">
    <location>
        <begin position="83"/>
        <end position="118"/>
    </location>
</feature>
<name>M2QK61_CERS8</name>
<dbReference type="EMBL" id="KB445811">
    <property type="protein sequence ID" value="EMD32495.1"/>
    <property type="molecule type" value="Genomic_DNA"/>
</dbReference>
<evidence type="ECO:0000313" key="6">
    <source>
        <dbReference type="Proteomes" id="UP000016930"/>
    </source>
</evidence>
<evidence type="ECO:0000256" key="2">
    <source>
        <dbReference type="ARBA" id="ARBA00022837"/>
    </source>
</evidence>
<reference evidence="5 6" key="1">
    <citation type="journal article" date="2012" name="Proc. Natl. Acad. Sci. U.S.A.">
        <title>Comparative genomics of Ceriporiopsis subvermispora and Phanerochaete chrysosporium provide insight into selective ligninolysis.</title>
        <authorList>
            <person name="Fernandez-Fueyo E."/>
            <person name="Ruiz-Duenas F.J."/>
            <person name="Ferreira P."/>
            <person name="Floudas D."/>
            <person name="Hibbett D.S."/>
            <person name="Canessa P."/>
            <person name="Larrondo L.F."/>
            <person name="James T.Y."/>
            <person name="Seelenfreund D."/>
            <person name="Lobos S."/>
            <person name="Polanco R."/>
            <person name="Tello M."/>
            <person name="Honda Y."/>
            <person name="Watanabe T."/>
            <person name="Watanabe T."/>
            <person name="Ryu J.S."/>
            <person name="Kubicek C.P."/>
            <person name="Schmoll M."/>
            <person name="Gaskell J."/>
            <person name="Hammel K.E."/>
            <person name="St John F.J."/>
            <person name="Vanden Wymelenberg A."/>
            <person name="Sabat G."/>
            <person name="Splinter BonDurant S."/>
            <person name="Syed K."/>
            <person name="Yadav J.S."/>
            <person name="Doddapaneni H."/>
            <person name="Subramanian V."/>
            <person name="Lavin J.L."/>
            <person name="Oguiza J.A."/>
            <person name="Perez G."/>
            <person name="Pisabarro A.G."/>
            <person name="Ramirez L."/>
            <person name="Santoyo F."/>
            <person name="Master E."/>
            <person name="Coutinho P.M."/>
            <person name="Henrissat B."/>
            <person name="Lombard V."/>
            <person name="Magnuson J.K."/>
            <person name="Kuees U."/>
            <person name="Hori C."/>
            <person name="Igarashi K."/>
            <person name="Samejima M."/>
            <person name="Held B.W."/>
            <person name="Barry K.W."/>
            <person name="LaButti K.M."/>
            <person name="Lapidus A."/>
            <person name="Lindquist E.A."/>
            <person name="Lucas S.M."/>
            <person name="Riley R."/>
            <person name="Salamov A.A."/>
            <person name="Hoffmeister D."/>
            <person name="Schwenk D."/>
            <person name="Hadar Y."/>
            <person name="Yarden O."/>
            <person name="de Vries R.P."/>
            <person name="Wiebenga A."/>
            <person name="Stenlid J."/>
            <person name="Eastwood D."/>
            <person name="Grigoriev I.V."/>
            <person name="Berka R.M."/>
            <person name="Blanchette R.A."/>
            <person name="Kersten P."/>
            <person name="Martinez A.T."/>
            <person name="Vicuna R."/>
            <person name="Cullen D."/>
        </authorList>
    </citation>
    <scope>NUCLEOTIDE SEQUENCE [LARGE SCALE GENOMIC DNA]</scope>
    <source>
        <strain evidence="5 6">B</strain>
    </source>
</reference>
<dbReference type="Gene3D" id="1.10.238.10">
    <property type="entry name" value="EF-hand"/>
    <property type="match status" value="1"/>
</dbReference>
<gene>
    <name evidence="5" type="ORF">CERSUDRAFT_26356</name>
</gene>
<evidence type="ECO:0000313" key="5">
    <source>
        <dbReference type="EMBL" id="EMD32495.1"/>
    </source>
</evidence>
<dbReference type="OrthoDB" id="67700at2759"/>